<dbReference type="PANTHER" id="PTHR30532">
    <property type="entry name" value="IRON III DICITRATE-BINDING PERIPLASMIC PROTEIN"/>
    <property type="match status" value="1"/>
</dbReference>
<dbReference type="EMBL" id="AP021879">
    <property type="protein sequence ID" value="BBO90576.1"/>
    <property type="molecule type" value="Genomic_DNA"/>
</dbReference>
<feature type="transmembrane region" description="Helical" evidence="6">
    <location>
        <begin position="93"/>
        <end position="122"/>
    </location>
</feature>
<dbReference type="GO" id="GO:0009060">
    <property type="term" value="P:aerobic respiration"/>
    <property type="evidence" value="ECO:0007669"/>
    <property type="project" value="InterPro"/>
</dbReference>
<accession>A0A5K8ADG7</accession>
<dbReference type="GO" id="GO:0004129">
    <property type="term" value="F:cytochrome-c oxidase activity"/>
    <property type="evidence" value="ECO:0007669"/>
    <property type="project" value="InterPro"/>
</dbReference>
<dbReference type="Pfam" id="PF01497">
    <property type="entry name" value="Peripla_BP_2"/>
    <property type="match status" value="1"/>
</dbReference>
<reference evidence="8 9" key="1">
    <citation type="submission" date="2019-11" db="EMBL/GenBank/DDBJ databases">
        <title>Comparative genomics of hydrocarbon-degrading Desulfosarcina strains.</title>
        <authorList>
            <person name="Watanabe M."/>
            <person name="Kojima H."/>
            <person name="Fukui M."/>
        </authorList>
    </citation>
    <scope>NUCLEOTIDE SEQUENCE [LARGE SCALE GENOMIC DNA]</scope>
    <source>
        <strain evidence="9">oXyS1</strain>
    </source>
</reference>
<evidence type="ECO:0000313" key="8">
    <source>
        <dbReference type="EMBL" id="BBO90576.1"/>
    </source>
</evidence>
<dbReference type="InterPro" id="IPR036927">
    <property type="entry name" value="Cyt_c_oxase-like_su1_sf"/>
</dbReference>
<evidence type="ECO:0000256" key="2">
    <source>
        <dbReference type="ARBA" id="ARBA00008814"/>
    </source>
</evidence>
<dbReference type="RefSeq" id="WP_155311617.1">
    <property type="nucleotide sequence ID" value="NZ_AP021879.1"/>
</dbReference>
<feature type="transmembrane region" description="Helical" evidence="6">
    <location>
        <begin position="7"/>
        <end position="27"/>
    </location>
</feature>
<keyword evidence="4" id="KW-0406">Ion transport</keyword>
<sequence length="504" mass="54891">MSRTIAKYFIASALAFFIIGCLEGLMFPTKFQLQSFYTTVFHIPPEYLKAFFGYFVAKIHTHVNLIGWVGSTLMGMLYYLAPQISGVERYRPWAAYMNWACQTLGVILLCLGFHLIGVFGLASGHTAGSPEFRNVAAPFKMVVTIGGVLITVSALLFTYNMVRTLFASVPALASAKGSMTPKIRQRIQAMAIVLATLALLNITVPVSPAIASPATAPQKADVIMIGDRLVDVAHGLGVVPAAMSVRCSLWPLCASLKSAVQVLGCPNCLTKKKAAPLLKFARQNGIKRVLIEKSDPFCTYVPNLQLENMASFLGGQELEIAYVDFTRGLEPAVRQTAEILGLADKCDKVLTGYAREMEKTRKKMAEKQFVKKVVILRGTYQETTGKTFLLIESPGGYADRFLLKPMGIENVGGKVYTDGKKPSKGHVSVRKLDRLIAAAPDAIVMTGDSIAVQKALAEAICKNPALGDVPAVKTHAVYSLPGYIDSSVIEYPLVLRRWADVLER</sequence>
<dbReference type="InterPro" id="IPR051313">
    <property type="entry name" value="Bact_iron-sidero_bind"/>
</dbReference>
<keyword evidence="6" id="KW-0812">Transmembrane</keyword>
<keyword evidence="5" id="KW-0732">Signal</keyword>
<evidence type="ECO:0000256" key="4">
    <source>
        <dbReference type="ARBA" id="ARBA00022496"/>
    </source>
</evidence>
<keyword evidence="4" id="KW-0410">Iron transport</keyword>
<dbReference type="GO" id="GO:1901678">
    <property type="term" value="P:iron coordination entity transport"/>
    <property type="evidence" value="ECO:0007669"/>
    <property type="project" value="UniProtKB-ARBA"/>
</dbReference>
<dbReference type="GO" id="GO:0020037">
    <property type="term" value="F:heme binding"/>
    <property type="evidence" value="ECO:0007669"/>
    <property type="project" value="InterPro"/>
</dbReference>
<name>A0A5K8ADG7_9BACT</name>
<comment type="subcellular location">
    <subcellularLocation>
        <location evidence="1">Cell envelope</location>
    </subcellularLocation>
</comment>
<feature type="transmembrane region" description="Helical" evidence="6">
    <location>
        <begin position="142"/>
        <end position="166"/>
    </location>
</feature>
<dbReference type="Proteomes" id="UP000422108">
    <property type="component" value="Chromosome"/>
</dbReference>
<dbReference type="GO" id="GO:0016020">
    <property type="term" value="C:membrane"/>
    <property type="evidence" value="ECO:0007669"/>
    <property type="project" value="InterPro"/>
</dbReference>
<dbReference type="Gene3D" id="3.40.50.1980">
    <property type="entry name" value="Nitrogenase molybdenum iron protein domain"/>
    <property type="match status" value="1"/>
</dbReference>
<dbReference type="InterPro" id="IPR002491">
    <property type="entry name" value="ABC_transptr_periplasmic_BD"/>
</dbReference>
<proteinExistence type="inferred from homology"/>
<feature type="transmembrane region" description="Helical" evidence="6">
    <location>
        <begin position="62"/>
        <end position="81"/>
    </location>
</feature>
<evidence type="ECO:0000256" key="6">
    <source>
        <dbReference type="SAM" id="Phobius"/>
    </source>
</evidence>
<evidence type="ECO:0000256" key="1">
    <source>
        <dbReference type="ARBA" id="ARBA00004196"/>
    </source>
</evidence>
<evidence type="ECO:0000256" key="5">
    <source>
        <dbReference type="ARBA" id="ARBA00022729"/>
    </source>
</evidence>
<gene>
    <name evidence="8" type="ORF">DSCOOX_37560</name>
</gene>
<keyword evidence="6" id="KW-0472">Membrane</keyword>
<dbReference type="AlphaFoldDB" id="A0A5K8ADG7"/>
<evidence type="ECO:0000259" key="7">
    <source>
        <dbReference type="Pfam" id="PF01497"/>
    </source>
</evidence>
<dbReference type="Gene3D" id="1.20.210.10">
    <property type="entry name" value="Cytochrome c oxidase-like, subunit I domain"/>
    <property type="match status" value="1"/>
</dbReference>
<evidence type="ECO:0000313" key="9">
    <source>
        <dbReference type="Proteomes" id="UP000422108"/>
    </source>
</evidence>
<evidence type="ECO:0000256" key="3">
    <source>
        <dbReference type="ARBA" id="ARBA00022448"/>
    </source>
</evidence>
<keyword evidence="6" id="KW-1133">Transmembrane helix</keyword>
<dbReference type="SUPFAM" id="SSF53807">
    <property type="entry name" value="Helical backbone' metal receptor"/>
    <property type="match status" value="1"/>
</dbReference>
<protein>
    <recommendedName>
        <fullName evidence="7">Fe/B12 periplasmic-binding domain-containing protein</fullName>
    </recommendedName>
</protein>
<comment type="similarity">
    <text evidence="2">Belongs to the bacterial solute-binding protein 8 family.</text>
</comment>
<keyword evidence="4" id="KW-0408">Iron</keyword>
<dbReference type="PROSITE" id="PS51257">
    <property type="entry name" value="PROKAR_LIPOPROTEIN"/>
    <property type="match status" value="1"/>
</dbReference>
<dbReference type="PANTHER" id="PTHR30532:SF1">
    <property type="entry name" value="IRON(3+)-HYDROXAMATE-BINDING PROTEIN FHUD"/>
    <property type="match status" value="1"/>
</dbReference>
<feature type="domain" description="Fe/B12 periplasmic-binding" evidence="7">
    <location>
        <begin position="327"/>
        <end position="482"/>
    </location>
</feature>
<dbReference type="SUPFAM" id="SSF81442">
    <property type="entry name" value="Cytochrome c oxidase subunit I-like"/>
    <property type="match status" value="1"/>
</dbReference>
<dbReference type="Pfam" id="PF00115">
    <property type="entry name" value="COX1"/>
    <property type="match status" value="1"/>
</dbReference>
<dbReference type="GO" id="GO:0030288">
    <property type="term" value="C:outer membrane-bounded periplasmic space"/>
    <property type="evidence" value="ECO:0007669"/>
    <property type="project" value="TreeGrafter"/>
</dbReference>
<organism evidence="8 9">
    <name type="scientific">Desulfosarcina ovata subsp. ovata</name>
    <dbReference type="NCBI Taxonomy" id="2752305"/>
    <lineage>
        <taxon>Bacteria</taxon>
        <taxon>Pseudomonadati</taxon>
        <taxon>Thermodesulfobacteriota</taxon>
        <taxon>Desulfobacteria</taxon>
        <taxon>Desulfobacterales</taxon>
        <taxon>Desulfosarcinaceae</taxon>
        <taxon>Desulfosarcina</taxon>
    </lineage>
</organism>
<feature type="transmembrane region" description="Helical" evidence="6">
    <location>
        <begin position="187"/>
        <end position="210"/>
    </location>
</feature>
<keyword evidence="3" id="KW-0813">Transport</keyword>
<dbReference type="InterPro" id="IPR000883">
    <property type="entry name" value="Cyt_C_Oxase_1"/>
</dbReference>
<keyword evidence="9" id="KW-1185">Reference proteome</keyword>